<evidence type="ECO:0000313" key="11">
    <source>
        <dbReference type="Proteomes" id="UP000261420"/>
    </source>
</evidence>
<feature type="region of interest" description="Disordered" evidence="8">
    <location>
        <begin position="70"/>
        <end position="179"/>
    </location>
</feature>
<keyword evidence="2" id="KW-0479">Metal-binding</keyword>
<dbReference type="GO" id="GO:0000977">
    <property type="term" value="F:RNA polymerase II transcription regulatory region sequence-specific DNA binding"/>
    <property type="evidence" value="ECO:0007669"/>
    <property type="project" value="TreeGrafter"/>
</dbReference>
<evidence type="ECO:0000256" key="6">
    <source>
        <dbReference type="ARBA" id="ARBA00023242"/>
    </source>
</evidence>
<proteinExistence type="predicted"/>
<evidence type="ECO:0000256" key="7">
    <source>
        <dbReference type="PROSITE-ProRule" id="PRU00042"/>
    </source>
</evidence>
<evidence type="ECO:0000256" key="2">
    <source>
        <dbReference type="ARBA" id="ARBA00022723"/>
    </source>
</evidence>
<dbReference type="GeneTree" id="ENSGT01150000286977"/>
<dbReference type="KEGG" id="sdu:111234838"/>
<evidence type="ECO:0000256" key="5">
    <source>
        <dbReference type="ARBA" id="ARBA00022833"/>
    </source>
</evidence>
<sequence length="333" mass="38465">MCKIRTLRTLVNQRLSTAVEEIFRLFETTIVEYEEEIQRQRRLLEVVERPVGQVTKADVTQLLAIKQEVPSEQQDWRTSLDQEDPEPPHIKEEQGEVWSSQEGEQFQGLEEDDITKFTGVPVKSEDDEETRSSQLHQRQTEENRETEPPASSLAQQMEADSSDSETEYSNDEWKETRELQPGSTFVKHNEVHIIVEKCHCSIGKKTYKCSECGKKFSLKGSLQRHIRGHTGEKPFSCSVCGKKFGRKQHLQEHVIIHTGEQPFSCSVCGKRFRYKAGMRKHMRAHTESDHTSPLCEKMFNQRETLPSHMTVHRDDQAVGWSICENEFEGTAQT</sequence>
<dbReference type="Proteomes" id="UP000261420">
    <property type="component" value="Unplaced"/>
</dbReference>
<dbReference type="Gene3D" id="3.30.160.60">
    <property type="entry name" value="Classic Zinc Finger"/>
    <property type="match status" value="3"/>
</dbReference>
<keyword evidence="6" id="KW-0539">Nucleus</keyword>
<evidence type="ECO:0000259" key="9">
    <source>
        <dbReference type="PROSITE" id="PS50157"/>
    </source>
</evidence>
<dbReference type="PROSITE" id="PS00028">
    <property type="entry name" value="ZINC_FINGER_C2H2_1"/>
    <property type="match status" value="3"/>
</dbReference>
<dbReference type="AlphaFoldDB" id="A0A3B4VA64"/>
<feature type="domain" description="C2H2-type" evidence="9">
    <location>
        <begin position="235"/>
        <end position="262"/>
    </location>
</feature>
<dbReference type="FunFam" id="3.30.160.60:FF:000912">
    <property type="entry name" value="Zinc finger protein 660"/>
    <property type="match status" value="1"/>
</dbReference>
<accession>A0A3B4VA64</accession>
<dbReference type="GO" id="GO:0005634">
    <property type="term" value="C:nucleus"/>
    <property type="evidence" value="ECO:0007669"/>
    <property type="project" value="UniProtKB-SubCell"/>
</dbReference>
<evidence type="ECO:0000313" key="10">
    <source>
        <dbReference type="Ensembl" id="ENSSDUP00000027529.1"/>
    </source>
</evidence>
<dbReference type="InterPro" id="IPR013087">
    <property type="entry name" value="Znf_C2H2_type"/>
</dbReference>
<name>A0A3B4VA64_SERDU</name>
<dbReference type="GO" id="GO:0000981">
    <property type="term" value="F:DNA-binding transcription factor activity, RNA polymerase II-specific"/>
    <property type="evidence" value="ECO:0007669"/>
    <property type="project" value="TreeGrafter"/>
</dbReference>
<dbReference type="Ensembl" id="ENSSDUT00000028013.1">
    <property type="protein sequence ID" value="ENSSDUP00000027529.1"/>
    <property type="gene ID" value="ENSSDUG00000019911.1"/>
</dbReference>
<feature type="compositionally biased region" description="Basic and acidic residues" evidence="8">
    <location>
        <begin position="74"/>
        <end position="94"/>
    </location>
</feature>
<keyword evidence="5" id="KW-0862">Zinc</keyword>
<evidence type="ECO:0000256" key="3">
    <source>
        <dbReference type="ARBA" id="ARBA00022737"/>
    </source>
</evidence>
<reference evidence="10" key="1">
    <citation type="submission" date="2025-08" db="UniProtKB">
        <authorList>
            <consortium name="Ensembl"/>
        </authorList>
    </citation>
    <scope>IDENTIFICATION</scope>
</reference>
<feature type="domain" description="C2H2-type" evidence="9">
    <location>
        <begin position="263"/>
        <end position="290"/>
    </location>
</feature>
<dbReference type="FunFam" id="3.30.160.60:FF:001732">
    <property type="entry name" value="Zgc:162936"/>
    <property type="match status" value="1"/>
</dbReference>
<dbReference type="SUPFAM" id="SSF57667">
    <property type="entry name" value="beta-beta-alpha zinc fingers"/>
    <property type="match status" value="2"/>
</dbReference>
<feature type="compositionally biased region" description="Acidic residues" evidence="8">
    <location>
        <begin position="160"/>
        <end position="170"/>
    </location>
</feature>
<dbReference type="FunFam" id="3.30.160.60:FF:000478">
    <property type="entry name" value="Zinc finger protein 133"/>
    <property type="match status" value="1"/>
</dbReference>
<protein>
    <submittedName>
        <fullName evidence="10">Zinc finger protein 22-like</fullName>
    </submittedName>
</protein>
<evidence type="ECO:0000256" key="1">
    <source>
        <dbReference type="ARBA" id="ARBA00004123"/>
    </source>
</evidence>
<dbReference type="Pfam" id="PF00096">
    <property type="entry name" value="zf-C2H2"/>
    <property type="match status" value="3"/>
</dbReference>
<dbReference type="GO" id="GO:0045893">
    <property type="term" value="P:positive regulation of DNA-templated transcription"/>
    <property type="evidence" value="ECO:0007669"/>
    <property type="project" value="UniProtKB-ARBA"/>
</dbReference>
<reference evidence="10" key="2">
    <citation type="submission" date="2025-09" db="UniProtKB">
        <authorList>
            <consortium name="Ensembl"/>
        </authorList>
    </citation>
    <scope>IDENTIFICATION</scope>
</reference>
<dbReference type="InterPro" id="IPR036236">
    <property type="entry name" value="Znf_C2H2_sf"/>
</dbReference>
<dbReference type="GO" id="GO:0005694">
    <property type="term" value="C:chromosome"/>
    <property type="evidence" value="ECO:0007669"/>
    <property type="project" value="UniProtKB-ARBA"/>
</dbReference>
<keyword evidence="11" id="KW-1185">Reference proteome</keyword>
<keyword evidence="3" id="KW-0677">Repeat</keyword>
<feature type="compositionally biased region" description="Basic and acidic residues" evidence="8">
    <location>
        <begin position="138"/>
        <end position="147"/>
    </location>
</feature>
<dbReference type="PANTHER" id="PTHR14196:SF12">
    <property type="entry name" value="ZINC FINGER PROTEIN 208-LIKE"/>
    <property type="match status" value="1"/>
</dbReference>
<dbReference type="InterPro" id="IPR050717">
    <property type="entry name" value="C2H2-ZF_Transcription_Reg"/>
</dbReference>
<dbReference type="PROSITE" id="PS50157">
    <property type="entry name" value="ZINC_FINGER_C2H2_2"/>
    <property type="match status" value="3"/>
</dbReference>
<evidence type="ECO:0000256" key="4">
    <source>
        <dbReference type="ARBA" id="ARBA00022771"/>
    </source>
</evidence>
<feature type="domain" description="C2H2-type" evidence="9">
    <location>
        <begin position="207"/>
        <end position="234"/>
    </location>
</feature>
<keyword evidence="4 7" id="KW-0863">Zinc-finger</keyword>
<dbReference type="RefSeq" id="XP_022618746.1">
    <property type="nucleotide sequence ID" value="XM_022763025.1"/>
</dbReference>
<evidence type="ECO:0000256" key="8">
    <source>
        <dbReference type="SAM" id="MobiDB-lite"/>
    </source>
</evidence>
<dbReference type="PANTHER" id="PTHR14196">
    <property type="entry name" value="ODD-SKIPPED - RELATED"/>
    <property type="match status" value="1"/>
</dbReference>
<dbReference type="GO" id="GO:0008270">
    <property type="term" value="F:zinc ion binding"/>
    <property type="evidence" value="ECO:0007669"/>
    <property type="project" value="UniProtKB-KW"/>
</dbReference>
<dbReference type="SMART" id="SM00355">
    <property type="entry name" value="ZnF_C2H2"/>
    <property type="match status" value="4"/>
</dbReference>
<organism evidence="10 11">
    <name type="scientific">Seriola dumerili</name>
    <name type="common">Greater amberjack</name>
    <name type="synonym">Caranx dumerili</name>
    <dbReference type="NCBI Taxonomy" id="41447"/>
    <lineage>
        <taxon>Eukaryota</taxon>
        <taxon>Metazoa</taxon>
        <taxon>Chordata</taxon>
        <taxon>Craniata</taxon>
        <taxon>Vertebrata</taxon>
        <taxon>Euteleostomi</taxon>
        <taxon>Actinopterygii</taxon>
        <taxon>Neopterygii</taxon>
        <taxon>Teleostei</taxon>
        <taxon>Neoteleostei</taxon>
        <taxon>Acanthomorphata</taxon>
        <taxon>Carangaria</taxon>
        <taxon>Carangiformes</taxon>
        <taxon>Carangidae</taxon>
        <taxon>Seriola</taxon>
    </lineage>
</organism>
<comment type="subcellular location">
    <subcellularLocation>
        <location evidence="1">Nucleus</location>
    </subcellularLocation>
</comment>
<dbReference type="GeneID" id="111234838"/>